<reference evidence="2" key="2">
    <citation type="submission" date="2025-05" db="UniProtKB">
        <authorList>
            <consortium name="EnsemblMetazoa"/>
        </authorList>
    </citation>
    <scope>IDENTIFICATION</scope>
    <source>
        <strain evidence="2">Foshan</strain>
    </source>
</reference>
<feature type="domain" description="CCHC-type" evidence="1">
    <location>
        <begin position="234"/>
        <end position="252"/>
    </location>
</feature>
<sequence length="565" mass="64377">MDMIQRIRPFSFVADRSQLPTAWQKWKRELQRYFDASGVISQWEKRSQMLHLAGSEVQEVFDHLPGVDDFPLVLADPPYYDVAIQRLDEHFEPMRRRNYERHLFRQIVQNSNERFADFILRLRIQAKRCEFDRYDARECNDRIIEQIVEGCKSSELRRQILVKDMVLDDIVALGSTLADVQQQVKELDRNPVAFEPNLNKVSTRMTTHFAPRNDRFDQGFRRSAQGSARGTVGSCFSCGLKGHWKGDDNCRARNAKCVKCKGTGHFANRCLKRQSNSQVSYKAKRVRLIEEDKLDQPMEEIFYAMGNNTFEFVVGGVKVPMIIDSGADANVITEDTWAQANRDGLEVLEYSQSVDRRLIAYASTKPMEICGMFRAIICAGQNQVDAKLYIVKQGQRNLLGDKTAKQLEVLKVGFDIASISSSESTCFPKMKGIVVEIPINESIQPVQQGYRRAPIALEGKIHDKLKSLLDKDIIEKVSGPSAWVSPMVPVLKGSGEVRICVDMRRANQAVLRESHPLPLIEEVLGSLGGATKFSKLDIKEAYHQLELSEKSRKITTFITKYGLFR</sequence>
<dbReference type="InterPro" id="IPR043128">
    <property type="entry name" value="Rev_trsase/Diguanyl_cyclase"/>
</dbReference>
<reference evidence="3" key="1">
    <citation type="journal article" date="2015" name="Proc. Natl. Acad. Sci. U.S.A.">
        <title>Genome sequence of the Asian Tiger mosquito, Aedes albopictus, reveals insights into its biology, genetics, and evolution.</title>
        <authorList>
            <person name="Chen X.G."/>
            <person name="Jiang X."/>
            <person name="Gu J."/>
            <person name="Xu M."/>
            <person name="Wu Y."/>
            <person name="Deng Y."/>
            <person name="Zhang C."/>
            <person name="Bonizzoni M."/>
            <person name="Dermauw W."/>
            <person name="Vontas J."/>
            <person name="Armbruster P."/>
            <person name="Huang X."/>
            <person name="Yang Y."/>
            <person name="Zhang H."/>
            <person name="He W."/>
            <person name="Peng H."/>
            <person name="Liu Y."/>
            <person name="Wu K."/>
            <person name="Chen J."/>
            <person name="Lirakis M."/>
            <person name="Topalis P."/>
            <person name="Van Leeuwen T."/>
            <person name="Hall A.B."/>
            <person name="Jiang X."/>
            <person name="Thorpe C."/>
            <person name="Mueller R.L."/>
            <person name="Sun C."/>
            <person name="Waterhouse R.M."/>
            <person name="Yan G."/>
            <person name="Tu Z.J."/>
            <person name="Fang X."/>
            <person name="James A.A."/>
        </authorList>
    </citation>
    <scope>NUCLEOTIDE SEQUENCE [LARGE SCALE GENOMIC DNA]</scope>
    <source>
        <strain evidence="3">Foshan</strain>
    </source>
</reference>
<dbReference type="InterPro" id="IPR001878">
    <property type="entry name" value="Znf_CCHC"/>
</dbReference>
<dbReference type="EnsemblMetazoa" id="AALFPA23_023914.R35641">
    <property type="protein sequence ID" value="AALFPA23_023914.P35641"/>
    <property type="gene ID" value="AALFPA23_023914"/>
</dbReference>
<dbReference type="Gene3D" id="3.10.10.10">
    <property type="entry name" value="HIV Type 1 Reverse Transcriptase, subunit A, domain 1"/>
    <property type="match status" value="1"/>
</dbReference>
<dbReference type="PANTHER" id="PTHR37984">
    <property type="entry name" value="PROTEIN CBG26694"/>
    <property type="match status" value="1"/>
</dbReference>
<evidence type="ECO:0000313" key="2">
    <source>
        <dbReference type="EnsemblMetazoa" id="AALFPA23_023914.P35641"/>
    </source>
</evidence>
<dbReference type="SUPFAM" id="SSF56672">
    <property type="entry name" value="DNA/RNA polymerases"/>
    <property type="match status" value="1"/>
</dbReference>
<dbReference type="RefSeq" id="XP_062712855.1">
    <property type="nucleotide sequence ID" value="XM_062856871.1"/>
</dbReference>
<dbReference type="InterPro" id="IPR050951">
    <property type="entry name" value="Retrovirus_Pol_polyprotein"/>
</dbReference>
<dbReference type="PANTHER" id="PTHR37984:SF11">
    <property type="entry name" value="INTEGRASE CATALYTIC DOMAIN-CONTAINING PROTEIN"/>
    <property type="match status" value="1"/>
</dbReference>
<protein>
    <recommendedName>
        <fullName evidence="1">CCHC-type domain-containing protein</fullName>
    </recommendedName>
</protein>
<name>A0ABM2A2U1_AEDAL</name>
<feature type="domain" description="CCHC-type" evidence="1">
    <location>
        <begin position="256"/>
        <end position="272"/>
    </location>
</feature>
<dbReference type="Proteomes" id="UP000069940">
    <property type="component" value="Unassembled WGS sequence"/>
</dbReference>
<organism evidence="2 3">
    <name type="scientific">Aedes albopictus</name>
    <name type="common">Asian tiger mosquito</name>
    <name type="synonym">Stegomyia albopicta</name>
    <dbReference type="NCBI Taxonomy" id="7160"/>
    <lineage>
        <taxon>Eukaryota</taxon>
        <taxon>Metazoa</taxon>
        <taxon>Ecdysozoa</taxon>
        <taxon>Arthropoda</taxon>
        <taxon>Hexapoda</taxon>
        <taxon>Insecta</taxon>
        <taxon>Pterygota</taxon>
        <taxon>Neoptera</taxon>
        <taxon>Endopterygota</taxon>
        <taxon>Diptera</taxon>
        <taxon>Nematocera</taxon>
        <taxon>Culicoidea</taxon>
        <taxon>Culicidae</taxon>
        <taxon>Culicinae</taxon>
        <taxon>Aedini</taxon>
        <taxon>Aedes</taxon>
        <taxon>Stegomyia</taxon>
    </lineage>
</organism>
<dbReference type="Gene3D" id="4.10.60.10">
    <property type="entry name" value="Zinc finger, CCHC-type"/>
    <property type="match status" value="1"/>
</dbReference>
<dbReference type="CDD" id="cd01647">
    <property type="entry name" value="RT_LTR"/>
    <property type="match status" value="1"/>
</dbReference>
<dbReference type="SMART" id="SM00343">
    <property type="entry name" value="ZnF_C2HC"/>
    <property type="match status" value="2"/>
</dbReference>
<dbReference type="GeneID" id="134289981"/>
<dbReference type="InterPro" id="IPR043502">
    <property type="entry name" value="DNA/RNA_pol_sf"/>
</dbReference>
<proteinExistence type="predicted"/>
<dbReference type="InterPro" id="IPR036875">
    <property type="entry name" value="Znf_CCHC_sf"/>
</dbReference>
<evidence type="ECO:0000313" key="3">
    <source>
        <dbReference type="Proteomes" id="UP000069940"/>
    </source>
</evidence>
<evidence type="ECO:0000259" key="1">
    <source>
        <dbReference type="SMART" id="SM00343"/>
    </source>
</evidence>
<dbReference type="Gene3D" id="3.30.70.270">
    <property type="match status" value="1"/>
</dbReference>
<dbReference type="InterPro" id="IPR001969">
    <property type="entry name" value="Aspartic_peptidase_AS"/>
</dbReference>
<dbReference type="SUPFAM" id="SSF57756">
    <property type="entry name" value="Retrovirus zinc finger-like domains"/>
    <property type="match status" value="1"/>
</dbReference>
<accession>A0ABM2A2U1</accession>
<keyword evidence="3" id="KW-1185">Reference proteome</keyword>
<dbReference type="PROSITE" id="PS00141">
    <property type="entry name" value="ASP_PROTEASE"/>
    <property type="match status" value="1"/>
</dbReference>